<evidence type="ECO:0000313" key="2">
    <source>
        <dbReference type="Proteomes" id="UP000774804"/>
    </source>
</evidence>
<dbReference type="PANTHER" id="PTHR33206">
    <property type="entry name" value="PROTEIN CBG10425"/>
    <property type="match status" value="1"/>
</dbReference>
<evidence type="ECO:0000313" key="1">
    <source>
        <dbReference type="EMBL" id="KAG2931662.1"/>
    </source>
</evidence>
<dbReference type="EMBL" id="RCMI01000130">
    <property type="protein sequence ID" value="KAG2931662.1"/>
    <property type="molecule type" value="Genomic_DNA"/>
</dbReference>
<accession>A0A8T1D1I9</accession>
<dbReference type="AlphaFoldDB" id="A0A8T1D1I9"/>
<sequence>MESHLYEGVEATDFYDKLENVLSTQASAFKVNVALGYELVSKTDPDDTRYFYPNLANTYVFNKPVAINSKADIRKKVISEIRSMELADKLNYPSSGYKLKAITAFKIFIYHREHALGDSEAVIPKVIRENKHVINFPKTNNKCVFHCIAWHTFQSAKKDPRRIQAQVKEAFKRYCSFKGVKYTLSLFRSFKPIDLLQLDEVEDCFQLGINVYSMDVASGNVQCIRRSDKGYEAMDILSHENHALYIKSIDMLQSKYQCPKCEMVFVSGERLKNHKKNQCELVNIESFPTEPTIYKPAPNAIRSLLTKYSIKDANQYIDHFIVYDFEAILKPTATQHGENTVFTNEHIPVSVSVADSLTEEVRCFVNDDPKMLLTDMFKYIGDVSVKIQQYNVDKYKSLLQKIINAHGLTGMEIPGVNLGKKYKMSDVESWIKEGKYGSFFHFHSSLGFGKQRSDYGRLKQQIDQVPVFGFNSGRYDINLIKSDLFAIIGTGNIKSVIKNPSYMCIATSDMKMLDISNYVPAGTSYDKYLTTYLGGCKCDDKIRCVCGLGKGLFPYEYISSFDVLSQTTIPPKSALTASSVEQASPLMTTNE</sequence>
<reference evidence="1" key="1">
    <citation type="submission" date="2018-10" db="EMBL/GenBank/DDBJ databases">
        <title>Effector identification in a new, highly contiguous assembly of the strawberry crown rot pathogen Phytophthora cactorum.</title>
        <authorList>
            <person name="Armitage A.D."/>
            <person name="Nellist C.F."/>
            <person name="Bates H."/>
            <person name="Vickerstaff R.J."/>
            <person name="Harrison R.J."/>
        </authorList>
    </citation>
    <scope>NUCLEOTIDE SEQUENCE</scope>
    <source>
        <strain evidence="1">4032</strain>
    </source>
</reference>
<dbReference type="Proteomes" id="UP000774804">
    <property type="component" value="Unassembled WGS sequence"/>
</dbReference>
<proteinExistence type="predicted"/>
<gene>
    <name evidence="1" type="ORF">PC115_g6038</name>
</gene>
<name>A0A8T1D1I9_9STRA</name>
<organism evidence="1 2">
    <name type="scientific">Phytophthora cactorum</name>
    <dbReference type="NCBI Taxonomy" id="29920"/>
    <lineage>
        <taxon>Eukaryota</taxon>
        <taxon>Sar</taxon>
        <taxon>Stramenopiles</taxon>
        <taxon>Oomycota</taxon>
        <taxon>Peronosporomycetes</taxon>
        <taxon>Peronosporales</taxon>
        <taxon>Peronosporaceae</taxon>
        <taxon>Phytophthora</taxon>
    </lineage>
</organism>
<dbReference type="VEuPathDB" id="FungiDB:PC110_g16099"/>
<protein>
    <submittedName>
        <fullName evidence="1">Uncharacterized protein</fullName>
    </submittedName>
</protein>
<comment type="caution">
    <text evidence="1">The sequence shown here is derived from an EMBL/GenBank/DDBJ whole genome shotgun (WGS) entry which is preliminary data.</text>
</comment>
<dbReference type="PANTHER" id="PTHR33206:SF1">
    <property type="entry name" value="DNA-DIRECTED DNA POLYMERASE"/>
    <property type="match status" value="1"/>
</dbReference>